<dbReference type="RefSeq" id="WP_138727712.1">
    <property type="nucleotide sequence ID" value="NZ_SRMP02000001.1"/>
</dbReference>
<evidence type="ECO:0000313" key="1">
    <source>
        <dbReference type="EMBL" id="MFN0290117.1"/>
    </source>
</evidence>
<protein>
    <recommendedName>
        <fullName evidence="3">SseB protein N-terminal domain-containing protein</fullName>
    </recommendedName>
</protein>
<keyword evidence="2" id="KW-1185">Reference proteome</keyword>
<evidence type="ECO:0000313" key="2">
    <source>
        <dbReference type="Proteomes" id="UP001517367"/>
    </source>
</evidence>
<accession>A0ABW9JCJ3</accession>
<proteinExistence type="predicted"/>
<reference evidence="1 2" key="1">
    <citation type="submission" date="2024-12" db="EMBL/GenBank/DDBJ databases">
        <authorList>
            <person name="Hu S."/>
        </authorList>
    </citation>
    <scope>NUCLEOTIDE SEQUENCE [LARGE SCALE GENOMIC DNA]</scope>
    <source>
        <strain evidence="1 2">P-25</strain>
    </source>
</reference>
<name>A0ABW9JCJ3_9SPHI</name>
<dbReference type="EMBL" id="SRMP02000001">
    <property type="protein sequence ID" value="MFN0290117.1"/>
    <property type="molecule type" value="Genomic_DNA"/>
</dbReference>
<organism evidence="1 2">
    <name type="scientific">Pedobacter helvus</name>
    <dbReference type="NCBI Taxonomy" id="2563444"/>
    <lineage>
        <taxon>Bacteria</taxon>
        <taxon>Pseudomonadati</taxon>
        <taxon>Bacteroidota</taxon>
        <taxon>Sphingobacteriia</taxon>
        <taxon>Sphingobacteriales</taxon>
        <taxon>Sphingobacteriaceae</taxon>
        <taxon>Pedobacter</taxon>
    </lineage>
</organism>
<sequence>MEKQRKAIVIFSKNKEEGTNPIAVFDDPLLVGEFLSRPLAKVEDYEIFEYPINPPFSTENLPVWFVAINPRHKNPKRVLQINTFSEEIDAINGYVKKSDGILFINVFAKDKYEAAELGMKKMAELKASGEWKMM</sequence>
<gene>
    <name evidence="1" type="ORF">E5L68_001875</name>
</gene>
<comment type="caution">
    <text evidence="1">The sequence shown here is derived from an EMBL/GenBank/DDBJ whole genome shotgun (WGS) entry which is preliminary data.</text>
</comment>
<evidence type="ECO:0008006" key="3">
    <source>
        <dbReference type="Google" id="ProtNLM"/>
    </source>
</evidence>
<dbReference type="Proteomes" id="UP001517367">
    <property type="component" value="Unassembled WGS sequence"/>
</dbReference>